<sequence length="213" mass="23831">MLLDPRFAYTELFSQQNWRVVEQQLVEFAKEKLVCPTTEMDANFGVDDFGRVESGIVPTFADQELSPSSSESIEKYDIWAQPKSPCGISIPSTISGDPDSDFLSKVEAELACFKAGQRLEMDGDLFSWWNENTGRLPELSKLARMVYSIPVTSVSSERLFSKAGLIFANSLRNRLSGKTVRQILIVKANLDALLLAPTNELESDDESEEKCDF</sequence>
<dbReference type="SUPFAM" id="SSF53098">
    <property type="entry name" value="Ribonuclease H-like"/>
    <property type="match status" value="1"/>
</dbReference>
<dbReference type="EMBL" id="JBICBT010000901">
    <property type="protein sequence ID" value="KAL3094211.1"/>
    <property type="molecule type" value="Genomic_DNA"/>
</dbReference>
<dbReference type="PANTHER" id="PTHR47611:SF1">
    <property type="entry name" value="CCHC-TYPE DOMAIN-CONTAINING PROTEIN"/>
    <property type="match status" value="1"/>
</dbReference>
<evidence type="ECO:0000313" key="4">
    <source>
        <dbReference type="Proteomes" id="UP001620626"/>
    </source>
</evidence>
<evidence type="ECO:0000259" key="1">
    <source>
        <dbReference type="Pfam" id="PF05699"/>
    </source>
</evidence>
<proteinExistence type="predicted"/>
<dbReference type="InterPro" id="IPR012337">
    <property type="entry name" value="RNaseH-like_sf"/>
</dbReference>
<dbReference type="PANTHER" id="PTHR47611">
    <property type="entry name" value="HAT DIMERISATION DOMAIN, C-TERMINAL"/>
    <property type="match status" value="1"/>
</dbReference>
<dbReference type="Pfam" id="PF05699">
    <property type="entry name" value="Dimer_Tnp_hAT"/>
    <property type="match status" value="1"/>
</dbReference>
<name>A0ABD2JZC5_9BILA</name>
<accession>A0ABD2JZC5</accession>
<gene>
    <name evidence="2" type="ORF">niasHT_023644</name>
    <name evidence="3" type="ORF">niasHT_024049</name>
</gene>
<evidence type="ECO:0000313" key="2">
    <source>
        <dbReference type="EMBL" id="KAL3094211.1"/>
    </source>
</evidence>
<dbReference type="InterPro" id="IPR008906">
    <property type="entry name" value="HATC_C_dom"/>
</dbReference>
<dbReference type="EMBL" id="JBICBT010000872">
    <property type="protein sequence ID" value="KAL3095753.1"/>
    <property type="molecule type" value="Genomic_DNA"/>
</dbReference>
<reference evidence="3 4" key="1">
    <citation type="submission" date="2024-10" db="EMBL/GenBank/DDBJ databases">
        <authorList>
            <person name="Kim D."/>
        </authorList>
    </citation>
    <scope>NUCLEOTIDE SEQUENCE [LARGE SCALE GENOMIC DNA]</scope>
    <source>
        <strain evidence="3">BH-2024</strain>
    </source>
</reference>
<evidence type="ECO:0000313" key="3">
    <source>
        <dbReference type="EMBL" id="KAL3095753.1"/>
    </source>
</evidence>
<keyword evidence="4" id="KW-1185">Reference proteome</keyword>
<dbReference type="Proteomes" id="UP001620626">
    <property type="component" value="Unassembled WGS sequence"/>
</dbReference>
<protein>
    <recommendedName>
        <fullName evidence="1">HAT C-terminal dimerisation domain-containing protein</fullName>
    </recommendedName>
</protein>
<comment type="caution">
    <text evidence="3">The sequence shown here is derived from an EMBL/GenBank/DDBJ whole genome shotgun (WGS) entry which is preliminary data.</text>
</comment>
<dbReference type="AlphaFoldDB" id="A0ABD2JZC5"/>
<organism evidence="3 4">
    <name type="scientific">Heterodera trifolii</name>
    <dbReference type="NCBI Taxonomy" id="157864"/>
    <lineage>
        <taxon>Eukaryota</taxon>
        <taxon>Metazoa</taxon>
        <taxon>Ecdysozoa</taxon>
        <taxon>Nematoda</taxon>
        <taxon>Chromadorea</taxon>
        <taxon>Rhabditida</taxon>
        <taxon>Tylenchina</taxon>
        <taxon>Tylenchomorpha</taxon>
        <taxon>Tylenchoidea</taxon>
        <taxon>Heteroderidae</taxon>
        <taxon>Heteroderinae</taxon>
        <taxon>Heterodera</taxon>
    </lineage>
</organism>
<feature type="domain" description="HAT C-terminal dimerisation" evidence="1">
    <location>
        <begin position="118"/>
        <end position="190"/>
    </location>
</feature>